<dbReference type="PANTHER" id="PTHR31862:SF1">
    <property type="entry name" value="UPF0261 DOMAIN PROTEIN (AFU_ORTHOLOGUE AFUA_1G10120)"/>
    <property type="match status" value="1"/>
</dbReference>
<dbReference type="AlphaFoldDB" id="A0AAD1NZ69"/>
<dbReference type="EMBL" id="AP024927">
    <property type="protein sequence ID" value="BCZ88074.1"/>
    <property type="molecule type" value="Genomic_DNA"/>
</dbReference>
<dbReference type="InterPro" id="IPR051353">
    <property type="entry name" value="Tobamovirus_resist_UPF0261"/>
</dbReference>
<protein>
    <recommendedName>
        <fullName evidence="1">UPF0261 domain-containing protein</fullName>
    </recommendedName>
</protein>
<organism evidence="2 3">
    <name type="scientific">Thermus thermophilus</name>
    <dbReference type="NCBI Taxonomy" id="274"/>
    <lineage>
        <taxon>Bacteria</taxon>
        <taxon>Thermotogati</taxon>
        <taxon>Deinococcota</taxon>
        <taxon>Deinococci</taxon>
        <taxon>Thermales</taxon>
        <taxon>Thermaceae</taxon>
        <taxon>Thermus</taxon>
    </lineage>
</organism>
<sequence>MEVGLAVVATLDTKGPEARYLGDILEELGARAYLVDVGIAGDPPFRPDVGREEVAAEAGLDLNALSTLPRAEALAAMGRGAGRILLRLWTAGRIRGALALGGNQGSVAGGLALQHLPLGVPKVLLSTVASGNIRPFIGARDIWVLFTLADFLGGPNALSRQIPSCATS</sequence>
<geneLocation type="plasmid" evidence="2 3">
    <name>pAA1-1b</name>
</geneLocation>
<evidence type="ECO:0000259" key="1">
    <source>
        <dbReference type="Pfam" id="PF06792"/>
    </source>
</evidence>
<evidence type="ECO:0000313" key="3">
    <source>
        <dbReference type="Proteomes" id="UP000825379"/>
    </source>
</evidence>
<dbReference type="Proteomes" id="UP000825379">
    <property type="component" value="Plasmid pAA1-1b"/>
</dbReference>
<feature type="domain" description="UPF0261" evidence="1">
    <location>
        <begin position="6"/>
        <end position="164"/>
    </location>
</feature>
<dbReference type="PANTHER" id="PTHR31862">
    <property type="entry name" value="UPF0261 DOMAIN PROTEIN (AFU_ORTHOLOGUE AFUA_1G10120)"/>
    <property type="match status" value="1"/>
</dbReference>
<accession>A0AAD1NZ69</accession>
<keyword evidence="2" id="KW-0614">Plasmid</keyword>
<gene>
    <name evidence="2" type="ORF">TthAA11_22560</name>
</gene>
<evidence type="ECO:0000313" key="2">
    <source>
        <dbReference type="EMBL" id="BCZ88074.1"/>
    </source>
</evidence>
<reference evidence="2" key="1">
    <citation type="submission" date="2021-07" db="EMBL/GenBank/DDBJ databases">
        <title>Complete genome sequences of four Thermus thermophilus strains isolated from Arima Hot Spring in Japan.</title>
        <authorList>
            <person name="Tomariguchi N."/>
            <person name="Ueno Y."/>
            <person name="Miyazaki K."/>
        </authorList>
    </citation>
    <scope>NUCLEOTIDE SEQUENCE</scope>
    <source>
        <strain evidence="2">AA1-1</strain>
        <plasmid evidence="2">pAA1-1b</plasmid>
    </source>
</reference>
<dbReference type="Pfam" id="PF06792">
    <property type="entry name" value="UPF0261"/>
    <property type="match status" value="1"/>
</dbReference>
<dbReference type="InterPro" id="IPR044122">
    <property type="entry name" value="UPF0261_N"/>
</dbReference>
<dbReference type="Gene3D" id="3.40.50.12020">
    <property type="entry name" value="Uncharacterised protein family UPF0261, NN domain"/>
    <property type="match status" value="1"/>
</dbReference>
<name>A0AAD1NZ69_THETH</name>
<dbReference type="RefSeq" id="WP_223969201.1">
    <property type="nucleotide sequence ID" value="NZ_AP024927.1"/>
</dbReference>
<proteinExistence type="predicted"/>